<protein>
    <submittedName>
        <fullName evidence="1">Uncharacterized protein</fullName>
    </submittedName>
</protein>
<dbReference type="Proteomes" id="UP000006327">
    <property type="component" value="Unassembled WGS sequence"/>
</dbReference>
<accession>K6YTR4</accession>
<name>K6YTR4_9ALTE</name>
<evidence type="ECO:0000313" key="2">
    <source>
        <dbReference type="Proteomes" id="UP000006327"/>
    </source>
</evidence>
<reference evidence="1 2" key="1">
    <citation type="journal article" date="2017" name="Antonie Van Leeuwenhoek">
        <title>Rhizobium rhizosphaerae sp. nov., a novel species isolated from rice rhizosphere.</title>
        <authorList>
            <person name="Zhao J.J."/>
            <person name="Zhang J."/>
            <person name="Zhang R.J."/>
            <person name="Zhang C.W."/>
            <person name="Yin H.Q."/>
            <person name="Zhang X.X."/>
        </authorList>
    </citation>
    <scope>NUCLEOTIDE SEQUENCE [LARGE SCALE GENOMIC DNA]</scope>
    <source>
        <strain evidence="1 2">BSs20135</strain>
    </source>
</reference>
<comment type="caution">
    <text evidence="1">The sequence shown here is derived from an EMBL/GenBank/DDBJ whole genome shotgun (WGS) entry which is preliminary data.</text>
</comment>
<dbReference type="STRING" id="493475.GARC_3149"/>
<proteinExistence type="predicted"/>
<dbReference type="AlphaFoldDB" id="K6YTR4"/>
<sequence length="40" mass="4933">MENKKQNHFLIEQLSLLAPYFNYFTNKDYLIIEQTWQVNP</sequence>
<organism evidence="1 2">
    <name type="scientific">Paraglaciecola arctica BSs20135</name>
    <dbReference type="NCBI Taxonomy" id="493475"/>
    <lineage>
        <taxon>Bacteria</taxon>
        <taxon>Pseudomonadati</taxon>
        <taxon>Pseudomonadota</taxon>
        <taxon>Gammaproteobacteria</taxon>
        <taxon>Alteromonadales</taxon>
        <taxon>Alteromonadaceae</taxon>
        <taxon>Paraglaciecola</taxon>
    </lineage>
</organism>
<evidence type="ECO:0000313" key="1">
    <source>
        <dbReference type="EMBL" id="GAC20108.1"/>
    </source>
</evidence>
<gene>
    <name evidence="1" type="ORF">GARC_3149</name>
</gene>
<dbReference type="EMBL" id="BAEO01000047">
    <property type="protein sequence ID" value="GAC20108.1"/>
    <property type="molecule type" value="Genomic_DNA"/>
</dbReference>
<keyword evidence="2" id="KW-1185">Reference proteome</keyword>